<name>A0A327YW08_9RHOB</name>
<dbReference type="EMBL" id="QLMG01000001">
    <property type="protein sequence ID" value="RAK23895.1"/>
    <property type="molecule type" value="Genomic_DNA"/>
</dbReference>
<dbReference type="AlphaFoldDB" id="A0A327YW08"/>
<reference evidence="1 2" key="1">
    <citation type="submission" date="2018-06" db="EMBL/GenBank/DDBJ databases">
        <title>Genomic Encyclopedia of Archaeal and Bacterial Type Strains, Phase II (KMG-II): from individual species to whole genera.</title>
        <authorList>
            <person name="Goeker M."/>
        </authorList>
    </citation>
    <scope>NUCLEOTIDE SEQUENCE [LARGE SCALE GENOMIC DNA]</scope>
    <source>
        <strain evidence="1 2">DSM 22011</strain>
    </source>
</reference>
<organism evidence="1 2">
    <name type="scientific">Salipiger aestuarii</name>
    <dbReference type="NCBI Taxonomy" id="568098"/>
    <lineage>
        <taxon>Bacteria</taxon>
        <taxon>Pseudomonadati</taxon>
        <taxon>Pseudomonadota</taxon>
        <taxon>Alphaproteobacteria</taxon>
        <taxon>Rhodobacterales</taxon>
        <taxon>Roseobacteraceae</taxon>
        <taxon>Salipiger</taxon>
    </lineage>
</organism>
<evidence type="ECO:0000313" key="2">
    <source>
        <dbReference type="Proteomes" id="UP000249165"/>
    </source>
</evidence>
<protein>
    <submittedName>
        <fullName evidence="1">Uncharacterized protein</fullName>
    </submittedName>
</protein>
<keyword evidence="2" id="KW-1185">Reference proteome</keyword>
<proteinExistence type="predicted"/>
<accession>A0A327YW08</accession>
<gene>
    <name evidence="1" type="ORF">ATI53_10012</name>
</gene>
<dbReference type="Proteomes" id="UP000249165">
    <property type="component" value="Unassembled WGS sequence"/>
</dbReference>
<comment type="caution">
    <text evidence="1">The sequence shown here is derived from an EMBL/GenBank/DDBJ whole genome shotgun (WGS) entry which is preliminary data.</text>
</comment>
<sequence>MCQNEDDFVITCLHDHCRHLTTWDHIRLWDENEKAGVAVLPDEYDTLSDLLCDSDLYPIVDEEEFHFDKFDYGVPIPIDRLTTAKKVEQAFKALPADAGKDRIAALYAGVESGGGKGPASEKLKELVKGLGRFDGNELRAL</sequence>
<dbReference type="RefSeq" id="WP_111549427.1">
    <property type="nucleotide sequence ID" value="NZ_LIQE01000076.1"/>
</dbReference>
<evidence type="ECO:0000313" key="1">
    <source>
        <dbReference type="EMBL" id="RAK23895.1"/>
    </source>
</evidence>